<evidence type="ECO:0000256" key="7">
    <source>
        <dbReference type="SAM" id="MobiDB-lite"/>
    </source>
</evidence>
<comment type="subcellular location">
    <subcellularLocation>
        <location evidence="1">Cell membrane</location>
    </subcellularLocation>
</comment>
<keyword evidence="10" id="KW-1185">Reference proteome</keyword>
<accession>A0A7W7M6J3</accession>
<feature type="compositionally biased region" description="Pro residues" evidence="7">
    <location>
        <begin position="63"/>
        <end position="90"/>
    </location>
</feature>
<evidence type="ECO:0000256" key="5">
    <source>
        <dbReference type="ARBA" id="ARBA00022989"/>
    </source>
</evidence>
<keyword evidence="6 8" id="KW-0472">Membrane</keyword>
<dbReference type="Gene3D" id="2.60.40.2880">
    <property type="entry name" value="MmpS1-5, C-terminal soluble domain"/>
    <property type="match status" value="1"/>
</dbReference>
<evidence type="ECO:0000256" key="1">
    <source>
        <dbReference type="ARBA" id="ARBA00004236"/>
    </source>
</evidence>
<comment type="similarity">
    <text evidence="2">Belongs to the MmpS family.</text>
</comment>
<organism evidence="9 10">
    <name type="scientific">Actinoplanes octamycinicus</name>
    <dbReference type="NCBI Taxonomy" id="135948"/>
    <lineage>
        <taxon>Bacteria</taxon>
        <taxon>Bacillati</taxon>
        <taxon>Actinomycetota</taxon>
        <taxon>Actinomycetes</taxon>
        <taxon>Micromonosporales</taxon>
        <taxon>Micromonosporaceae</taxon>
        <taxon>Actinoplanes</taxon>
    </lineage>
</organism>
<protein>
    <recommendedName>
        <fullName evidence="11">MmpS family membrane protein</fullName>
    </recommendedName>
</protein>
<dbReference type="RefSeq" id="WP_185039496.1">
    <property type="nucleotide sequence ID" value="NZ_BAABFG010000005.1"/>
</dbReference>
<dbReference type="Pfam" id="PF05423">
    <property type="entry name" value="Mycobact_memb"/>
    <property type="match status" value="1"/>
</dbReference>
<dbReference type="GO" id="GO:0005886">
    <property type="term" value="C:plasma membrane"/>
    <property type="evidence" value="ECO:0007669"/>
    <property type="project" value="UniProtKB-SubCell"/>
</dbReference>
<dbReference type="Proteomes" id="UP000546162">
    <property type="component" value="Unassembled WGS sequence"/>
</dbReference>
<gene>
    <name evidence="9" type="ORF">BJY16_002346</name>
</gene>
<feature type="compositionally biased region" description="Pro residues" evidence="7">
    <location>
        <begin position="10"/>
        <end position="55"/>
    </location>
</feature>
<sequence>MSDHREPPRPPEFSPGYAPLPPHEPPPEYPPTSAFPPVGYPPQDPYQQAPPPGYPPRDAYQQGPPPGYPPQSPFPQAPPPGYPGAYPPAPAPRRSNTPLIALILAVGLLLCGGVVTTSVLLVQRAADKAKEAAAKIPDALPTVVPTTLPSDVPAVPGLTDGKPVTVKYEVTGSGPATILYAEKLGDLPKTIKQTKLPWKMTLSMEGAAFASVTGIRESLEDGSISCKVTVDGATVAEQTKSGPAATATCNKLIFN</sequence>
<comment type="caution">
    <text evidence="9">The sequence shown here is derived from an EMBL/GenBank/DDBJ whole genome shotgun (WGS) entry which is preliminary data.</text>
</comment>
<dbReference type="AlphaFoldDB" id="A0A7W7M6J3"/>
<evidence type="ECO:0000256" key="8">
    <source>
        <dbReference type="SAM" id="Phobius"/>
    </source>
</evidence>
<keyword evidence="4 8" id="KW-0812">Transmembrane</keyword>
<keyword evidence="3" id="KW-1003">Cell membrane</keyword>
<dbReference type="InterPro" id="IPR038468">
    <property type="entry name" value="MmpS_C"/>
</dbReference>
<evidence type="ECO:0008006" key="11">
    <source>
        <dbReference type="Google" id="ProtNLM"/>
    </source>
</evidence>
<keyword evidence="5 8" id="KW-1133">Transmembrane helix</keyword>
<evidence type="ECO:0000256" key="6">
    <source>
        <dbReference type="ARBA" id="ARBA00023136"/>
    </source>
</evidence>
<dbReference type="InterPro" id="IPR008693">
    <property type="entry name" value="MmpS"/>
</dbReference>
<feature type="transmembrane region" description="Helical" evidence="8">
    <location>
        <begin position="99"/>
        <end position="122"/>
    </location>
</feature>
<evidence type="ECO:0000256" key="3">
    <source>
        <dbReference type="ARBA" id="ARBA00022475"/>
    </source>
</evidence>
<proteinExistence type="inferred from homology"/>
<evidence type="ECO:0000256" key="2">
    <source>
        <dbReference type="ARBA" id="ARBA00007531"/>
    </source>
</evidence>
<evidence type="ECO:0000256" key="4">
    <source>
        <dbReference type="ARBA" id="ARBA00022692"/>
    </source>
</evidence>
<dbReference type="EMBL" id="JACHNB010000001">
    <property type="protein sequence ID" value="MBB4738887.1"/>
    <property type="molecule type" value="Genomic_DNA"/>
</dbReference>
<evidence type="ECO:0000313" key="9">
    <source>
        <dbReference type="EMBL" id="MBB4738887.1"/>
    </source>
</evidence>
<reference evidence="9 10" key="1">
    <citation type="submission" date="2020-08" db="EMBL/GenBank/DDBJ databases">
        <title>Sequencing the genomes of 1000 actinobacteria strains.</title>
        <authorList>
            <person name="Klenk H.-P."/>
        </authorList>
    </citation>
    <scope>NUCLEOTIDE SEQUENCE [LARGE SCALE GENOMIC DNA]</scope>
    <source>
        <strain evidence="9 10">DSM 45809</strain>
    </source>
</reference>
<evidence type="ECO:0000313" key="10">
    <source>
        <dbReference type="Proteomes" id="UP000546162"/>
    </source>
</evidence>
<name>A0A7W7M6J3_9ACTN</name>
<feature type="region of interest" description="Disordered" evidence="7">
    <location>
        <begin position="1"/>
        <end position="90"/>
    </location>
</feature>